<dbReference type="AlphaFoldDB" id="A0A1I7B2F5"/>
<dbReference type="STRING" id="477690.SAMN05216474_2483"/>
<gene>
    <name evidence="2" type="ORF">SAMN05216474_2483</name>
</gene>
<reference evidence="2 3" key="1">
    <citation type="submission" date="2016-10" db="EMBL/GenBank/DDBJ databases">
        <authorList>
            <person name="de Groot N.N."/>
        </authorList>
    </citation>
    <scope>NUCLEOTIDE SEQUENCE [LARGE SCALE GENOMIC DNA]</scope>
    <source>
        <strain evidence="2 3">CGMCC 1.7005</strain>
    </source>
</reference>
<dbReference type="RefSeq" id="WP_090250582.1">
    <property type="nucleotide sequence ID" value="NZ_FPAS01000004.1"/>
</dbReference>
<proteinExistence type="predicted"/>
<dbReference type="Proteomes" id="UP000236454">
    <property type="component" value="Unassembled WGS sequence"/>
</dbReference>
<dbReference type="InterPro" id="IPR008993">
    <property type="entry name" value="TIMP-like_OB-fold"/>
</dbReference>
<evidence type="ECO:0000313" key="3">
    <source>
        <dbReference type="Proteomes" id="UP000236454"/>
    </source>
</evidence>
<evidence type="ECO:0000256" key="1">
    <source>
        <dbReference type="SAM" id="SignalP"/>
    </source>
</evidence>
<dbReference type="PROSITE" id="PS51257">
    <property type="entry name" value="PROKAR_LIPOPROTEIN"/>
    <property type="match status" value="1"/>
</dbReference>
<dbReference type="Gene3D" id="2.40.50.120">
    <property type="match status" value="1"/>
</dbReference>
<dbReference type="OrthoDB" id="1354811at2"/>
<protein>
    <recommendedName>
        <fullName evidence="4">Tissue inhibitor of metalloproteinase</fullName>
    </recommendedName>
</protein>
<name>A0A1I7B2F5_9FLAO</name>
<dbReference type="EMBL" id="FPAS01000004">
    <property type="protein sequence ID" value="SFT81301.1"/>
    <property type="molecule type" value="Genomic_DNA"/>
</dbReference>
<evidence type="ECO:0008006" key="4">
    <source>
        <dbReference type="Google" id="ProtNLM"/>
    </source>
</evidence>
<organism evidence="2 3">
    <name type="scientific">Lishizhenia tianjinensis</name>
    <dbReference type="NCBI Taxonomy" id="477690"/>
    <lineage>
        <taxon>Bacteria</taxon>
        <taxon>Pseudomonadati</taxon>
        <taxon>Bacteroidota</taxon>
        <taxon>Flavobacteriia</taxon>
        <taxon>Flavobacteriales</taxon>
        <taxon>Crocinitomicaceae</taxon>
        <taxon>Lishizhenia</taxon>
    </lineage>
</organism>
<evidence type="ECO:0000313" key="2">
    <source>
        <dbReference type="EMBL" id="SFT81301.1"/>
    </source>
</evidence>
<feature type="chain" id="PRO_5014654002" description="Tissue inhibitor of metalloproteinase" evidence="1">
    <location>
        <begin position="20"/>
        <end position="164"/>
    </location>
</feature>
<accession>A0A1I7B2F5</accession>
<sequence>MKYIIIIFLFLYNLNAAIACDCKGLTVEESFNSSSQVVLGEIIKVEHKIYIIDKESKDSIQQRYERLVRNDTIHYVEYTVQVFKNYKDSLKTSKLILRANADRSNCDLKLELGVTYMIYGYDNWWGNLYYPKDKYFILSSICTRTTKHWKKELEELEAYLRENN</sequence>
<keyword evidence="3" id="KW-1185">Reference proteome</keyword>
<feature type="signal peptide" evidence="1">
    <location>
        <begin position="1"/>
        <end position="19"/>
    </location>
</feature>
<dbReference type="SUPFAM" id="SSF50242">
    <property type="entry name" value="TIMP-like"/>
    <property type="match status" value="1"/>
</dbReference>
<keyword evidence="1" id="KW-0732">Signal</keyword>